<evidence type="ECO:0000259" key="2">
    <source>
        <dbReference type="SMART" id="SM00507"/>
    </source>
</evidence>
<dbReference type="InterPro" id="IPR003615">
    <property type="entry name" value="HNH_nuc"/>
</dbReference>
<dbReference type="InterPro" id="IPR052892">
    <property type="entry name" value="NA-targeting_endonuclease"/>
</dbReference>
<keyword evidence="3" id="KW-0378">Hydrolase</keyword>
<dbReference type="CDD" id="cd00085">
    <property type="entry name" value="HNHc"/>
    <property type="match status" value="1"/>
</dbReference>
<feature type="domain" description="HNH nuclease" evidence="2">
    <location>
        <begin position="31"/>
        <end position="81"/>
    </location>
</feature>
<dbReference type="RefSeq" id="WP_193430816.1">
    <property type="nucleotide sequence ID" value="NZ_CBCSIP010000061.1"/>
</dbReference>
<dbReference type="EMBL" id="JAAIYO010000022">
    <property type="protein sequence ID" value="MBE4753665.1"/>
    <property type="molecule type" value="Genomic_DNA"/>
</dbReference>
<dbReference type="SMART" id="SM00507">
    <property type="entry name" value="HNHc"/>
    <property type="match status" value="1"/>
</dbReference>
<evidence type="ECO:0000256" key="1">
    <source>
        <dbReference type="SAM" id="MobiDB-lite"/>
    </source>
</evidence>
<gene>
    <name evidence="3" type="ORF">G4177_36515</name>
</gene>
<accession>A0ABR9Q0F3</accession>
<protein>
    <submittedName>
        <fullName evidence="3">HNH endonuclease</fullName>
    </submittedName>
</protein>
<organism evidence="3 4">
    <name type="scientific">Corallococcus soli</name>
    <dbReference type="NCBI Taxonomy" id="2710757"/>
    <lineage>
        <taxon>Bacteria</taxon>
        <taxon>Pseudomonadati</taxon>
        <taxon>Myxococcota</taxon>
        <taxon>Myxococcia</taxon>
        <taxon>Myxococcales</taxon>
        <taxon>Cystobacterineae</taxon>
        <taxon>Myxococcaceae</taxon>
        <taxon>Corallococcus</taxon>
    </lineage>
</organism>
<keyword evidence="3" id="KW-0540">Nuclease</keyword>
<keyword evidence="3" id="KW-0255">Endonuclease</keyword>
<evidence type="ECO:0000313" key="4">
    <source>
        <dbReference type="Proteomes" id="UP001516472"/>
    </source>
</evidence>
<sequence length="127" mass="14241">MSQAKRRRVLGIIATDATFERVAHRGAEVWMGKCLHCNAHLAVTPDGEPISRATIEHIIPRTAGGTDALENLALACARCNQGKGSRHDANFHRDARVRELVDRLLQKRRDRWRAPADPDSESPRFKP</sequence>
<evidence type="ECO:0000313" key="3">
    <source>
        <dbReference type="EMBL" id="MBE4753665.1"/>
    </source>
</evidence>
<keyword evidence="4" id="KW-1185">Reference proteome</keyword>
<dbReference type="GO" id="GO:0004519">
    <property type="term" value="F:endonuclease activity"/>
    <property type="evidence" value="ECO:0007669"/>
    <property type="project" value="UniProtKB-KW"/>
</dbReference>
<dbReference type="PANTHER" id="PTHR33877">
    <property type="entry name" value="SLL1193 PROTEIN"/>
    <property type="match status" value="1"/>
</dbReference>
<reference evidence="3 4" key="1">
    <citation type="submission" date="2020-02" db="EMBL/GenBank/DDBJ databases">
        <authorList>
            <person name="Babadi Z.K."/>
            <person name="Risdian C."/>
            <person name="Ebrahimipour G.H."/>
            <person name="Wink J."/>
        </authorList>
    </citation>
    <scope>NUCLEOTIDE SEQUENCE [LARGE SCALE GENOMIC DNA]</scope>
    <source>
        <strain evidence="3 4">ZKHCc1 1396</strain>
    </source>
</reference>
<proteinExistence type="predicted"/>
<dbReference type="Proteomes" id="UP001516472">
    <property type="component" value="Unassembled WGS sequence"/>
</dbReference>
<comment type="caution">
    <text evidence="3">The sequence shown here is derived from an EMBL/GenBank/DDBJ whole genome shotgun (WGS) entry which is preliminary data.</text>
</comment>
<dbReference type="Pfam" id="PF01844">
    <property type="entry name" value="HNH"/>
    <property type="match status" value="1"/>
</dbReference>
<dbReference type="PANTHER" id="PTHR33877:SF1">
    <property type="entry name" value="TYPE IV METHYL-DIRECTED RESTRICTION ENZYME ECOKMCRA"/>
    <property type="match status" value="1"/>
</dbReference>
<feature type="region of interest" description="Disordered" evidence="1">
    <location>
        <begin position="108"/>
        <end position="127"/>
    </location>
</feature>
<dbReference type="Gene3D" id="1.10.30.50">
    <property type="match status" value="1"/>
</dbReference>
<name>A0ABR9Q0F3_9BACT</name>
<dbReference type="InterPro" id="IPR002711">
    <property type="entry name" value="HNH"/>
</dbReference>